<evidence type="ECO:0000256" key="5">
    <source>
        <dbReference type="ARBA" id="ARBA00022692"/>
    </source>
</evidence>
<feature type="transmembrane region" description="Helical" evidence="13">
    <location>
        <begin position="462"/>
        <end position="480"/>
    </location>
</feature>
<dbReference type="GO" id="GO:0140581">
    <property type="term" value="F:P-type monovalent copper transporter activity"/>
    <property type="evidence" value="ECO:0007669"/>
    <property type="project" value="UniProtKB-EC"/>
</dbReference>
<comment type="similarity">
    <text evidence="2 13">Belongs to the cation transport ATPase (P-type) (TC 3.A.3) family. Type IB subfamily.</text>
</comment>
<evidence type="ECO:0000256" key="1">
    <source>
        <dbReference type="ARBA" id="ARBA00004127"/>
    </source>
</evidence>
<organism evidence="15 16">
    <name type="scientific">Sungouiella intermedia</name>
    <dbReference type="NCBI Taxonomy" id="45354"/>
    <lineage>
        <taxon>Eukaryota</taxon>
        <taxon>Fungi</taxon>
        <taxon>Dikarya</taxon>
        <taxon>Ascomycota</taxon>
        <taxon>Saccharomycotina</taxon>
        <taxon>Pichiomycetes</taxon>
        <taxon>Metschnikowiaceae</taxon>
        <taxon>Sungouiella</taxon>
    </lineage>
</organism>
<dbReference type="InterPro" id="IPR059000">
    <property type="entry name" value="ATPase_P-type_domA"/>
</dbReference>
<dbReference type="SUPFAM" id="SSF56784">
    <property type="entry name" value="HAD-like"/>
    <property type="match status" value="1"/>
</dbReference>
<feature type="domain" description="HMA" evidence="14">
    <location>
        <begin position="78"/>
        <end position="143"/>
    </location>
</feature>
<dbReference type="InterPro" id="IPR044492">
    <property type="entry name" value="P_typ_ATPase_HD_dom"/>
</dbReference>
<dbReference type="Pfam" id="PF00403">
    <property type="entry name" value="HMA"/>
    <property type="match status" value="3"/>
</dbReference>
<feature type="transmembrane region" description="Helical" evidence="13">
    <location>
        <begin position="639"/>
        <end position="662"/>
    </location>
</feature>
<dbReference type="Gene3D" id="3.40.1110.10">
    <property type="entry name" value="Calcium-transporting ATPase, cytoplasmic domain N"/>
    <property type="match status" value="1"/>
</dbReference>
<dbReference type="EMBL" id="LT635767">
    <property type="protein sequence ID" value="SGZ56087.1"/>
    <property type="molecule type" value="Genomic_DNA"/>
</dbReference>
<dbReference type="InterPro" id="IPR023299">
    <property type="entry name" value="ATPase_P-typ_cyto_dom_N"/>
</dbReference>
<dbReference type="GO" id="GO:0016887">
    <property type="term" value="F:ATP hydrolysis activity"/>
    <property type="evidence" value="ECO:0007669"/>
    <property type="project" value="InterPro"/>
</dbReference>
<evidence type="ECO:0000256" key="2">
    <source>
        <dbReference type="ARBA" id="ARBA00006024"/>
    </source>
</evidence>
<dbReference type="FunFam" id="2.70.150.10:FF:000002">
    <property type="entry name" value="Copper-transporting ATPase 1, putative"/>
    <property type="match status" value="1"/>
</dbReference>
<dbReference type="NCBIfam" id="TIGR01494">
    <property type="entry name" value="ATPase_P-type"/>
    <property type="match status" value="1"/>
</dbReference>
<dbReference type="InterPro" id="IPR023214">
    <property type="entry name" value="HAD_sf"/>
</dbReference>
<dbReference type="FunFam" id="3.30.70.100:FF:000001">
    <property type="entry name" value="ATPase copper transporting beta"/>
    <property type="match status" value="3"/>
</dbReference>
<dbReference type="InterPro" id="IPR018303">
    <property type="entry name" value="ATPase_P-typ_P_site"/>
</dbReference>
<dbReference type="PROSITE" id="PS50846">
    <property type="entry name" value="HMA_2"/>
    <property type="match status" value="3"/>
</dbReference>
<dbReference type="InterPro" id="IPR017969">
    <property type="entry name" value="Heavy-metal-associated_CS"/>
</dbReference>
<dbReference type="Gene3D" id="2.70.150.10">
    <property type="entry name" value="Calcium-transporting ATPase, cytoplasmic transduction domain A"/>
    <property type="match status" value="1"/>
</dbReference>
<keyword evidence="6 13" id="KW-0479">Metal-binding</keyword>
<dbReference type="GO" id="GO:0016020">
    <property type="term" value="C:membrane"/>
    <property type="evidence" value="ECO:0007669"/>
    <property type="project" value="UniProtKB-SubCell"/>
</dbReference>
<protein>
    <recommendedName>
        <fullName evidence="3">P-type Cu(+) transporter</fullName>
        <ecNumber evidence="3">7.2.2.8</ecNumber>
    </recommendedName>
    <alternativeName>
        <fullName evidence="12">Cu(2+)-ATPase</fullName>
    </alternativeName>
</protein>
<keyword evidence="4" id="KW-0813">Transport</keyword>
<gene>
    <name evidence="15" type="ORF">SAMEA4029009_CIC11G00000001821</name>
</gene>
<evidence type="ECO:0000256" key="4">
    <source>
        <dbReference type="ARBA" id="ARBA00022448"/>
    </source>
</evidence>
<feature type="domain" description="HMA" evidence="14">
    <location>
        <begin position="3"/>
        <end position="68"/>
    </location>
</feature>
<dbReference type="Gene3D" id="3.30.70.100">
    <property type="match status" value="3"/>
</dbReference>
<evidence type="ECO:0000313" key="16">
    <source>
        <dbReference type="Proteomes" id="UP000182259"/>
    </source>
</evidence>
<evidence type="ECO:0000313" key="15">
    <source>
        <dbReference type="EMBL" id="SGZ56087.1"/>
    </source>
</evidence>
<dbReference type="SUPFAM" id="SSF81665">
    <property type="entry name" value="Calcium ATPase, transmembrane domain M"/>
    <property type="match status" value="1"/>
</dbReference>
<dbReference type="Proteomes" id="UP000182259">
    <property type="component" value="Chromosome IV"/>
</dbReference>
<evidence type="ECO:0000256" key="12">
    <source>
        <dbReference type="ARBA" id="ARBA00080126"/>
    </source>
</evidence>
<dbReference type="NCBIfam" id="TIGR01525">
    <property type="entry name" value="ATPase-IB_hvy"/>
    <property type="match status" value="1"/>
</dbReference>
<dbReference type="InterPro" id="IPR027256">
    <property type="entry name" value="P-typ_ATPase_IB"/>
</dbReference>
<dbReference type="EC" id="7.2.2.8" evidence="3"/>
<dbReference type="InterPro" id="IPR036163">
    <property type="entry name" value="HMA_dom_sf"/>
</dbReference>
<accession>A0A1L0BXM5</accession>
<evidence type="ECO:0000256" key="11">
    <source>
        <dbReference type="ARBA" id="ARBA00023136"/>
    </source>
</evidence>
<dbReference type="PANTHER" id="PTHR43520:SF8">
    <property type="entry name" value="P-TYPE CU(+) TRANSPORTER"/>
    <property type="match status" value="1"/>
</dbReference>
<sequence>MTSHATLEVLGMTCAACSASVTEALQKVSNVSLATVSLLTNEASVTFLAPTTPQMLVDAIDDCGFDSLVVSCTQEAVSKTIVSISGMTCAACSGSITDALMAVDGIHDASVSLLTSSAEISHSLAASTDQIISTIEDCGFDAVLESTLGPQLRTLHTNFIVKGMTCGACLASVTEALEKVPGVIQASVSQITLSAAVDHDSTALPEQLREVIEDCGFDASIVKSALVSVSQEDSNQDLVFQVYGIDESTELSSFQYNVEAVLNSLAGVDESHFVFKGELDGQDLSESSYADFQHESLIDELHVTLNTNFTGIRSLVDALNAIDSRYQFVILNSVDQSLTSQLKLLSKTKDIQYWRSTFFGSLIFGIPVLVLSLTDHTKFWRNLTIMHGLYWVSVLEFALTTHILFNLGSVFFKKFGVFLRHKGKNANMDVLVCISTLISYTFSVYSIFLSVWTGQTLKPPKVLFETVAMLVSFVSFGKWIENKAKGATSTALSRLMQLTPTTCLIVVDETKFEALMKSQMNEKTASILELQTRDIVIDLLQTDDIAVVLPGGKIPADGIIEYGSTEVDESIITGESLPVSKSTGDAVIGGSINGPHLIYMRVTGAGKNSQLHQIIDIVKNSQVKKAPVQRFADYIAARFVAAVLILSLLTLIVWVAICLHVLEEMLPRAFQKEENGKYFVCLKLAISVVVVACPCALGLAAPTAVMVGTGVGAQHGALIKGGDILEKASGVNVILFDKTGTLTTGDMSVVNFKNIDGSEISNEVWWNLIGSTEVNSEHPTGRALVKFSKEHLGLRFEDDTFDSRISDFEVLMGLGVKANVSINNATYRVCIGNTKMVVKEYPGARSALSIELANGLSKSNLTVVHVIIDEKYCGFLELSDTIKPNAREVIDYLQHVEHYQVGIVTGDNKAVAETIGAKLGVPKGNIFSEVSPVDKDKVIVDMRQRYGGEENISIAFVGDGINDAPALVQADIGMAISTGTDIAIDSAEVVLMSSSSGHKNDLAGVITALQVSAATFRKIKWNFVCATVYNLVMMPFAMGCFLPFDLMISPPLAAATMACSSVSVVVNSLMLKNWNQPNIVGALQTLGLREEEVGERQFSLKNGTLAEFNGIKRGSFSRRLRKFGVPSVFKRKVQVRGASPEYEMLASSSP</sequence>
<feature type="domain" description="HMA" evidence="14">
    <location>
        <begin position="155"/>
        <end position="220"/>
    </location>
</feature>
<dbReference type="GO" id="GO:0012505">
    <property type="term" value="C:endomembrane system"/>
    <property type="evidence" value="ECO:0007669"/>
    <property type="project" value="UniProtKB-SubCell"/>
</dbReference>
<dbReference type="InterPro" id="IPR036412">
    <property type="entry name" value="HAD-like_sf"/>
</dbReference>
<dbReference type="SUPFAM" id="SSF55008">
    <property type="entry name" value="HMA, heavy metal-associated domain"/>
    <property type="match status" value="3"/>
</dbReference>
<dbReference type="GO" id="GO:0030003">
    <property type="term" value="P:intracellular monoatomic cation homeostasis"/>
    <property type="evidence" value="ECO:0007669"/>
    <property type="project" value="UniProtKB-ARBA"/>
</dbReference>
<dbReference type="Pfam" id="PF00702">
    <property type="entry name" value="Hydrolase"/>
    <property type="match status" value="1"/>
</dbReference>
<dbReference type="SFLD" id="SFLDF00027">
    <property type="entry name" value="p-type_atpase"/>
    <property type="match status" value="1"/>
</dbReference>
<feature type="transmembrane region" description="Helical" evidence="13">
    <location>
        <begin position="1021"/>
        <end position="1044"/>
    </location>
</feature>
<evidence type="ECO:0000256" key="9">
    <source>
        <dbReference type="ARBA" id="ARBA00022967"/>
    </source>
</evidence>
<dbReference type="InterPro" id="IPR023298">
    <property type="entry name" value="ATPase_P-typ_TM_dom_sf"/>
</dbReference>
<feature type="transmembrane region" description="Helical" evidence="13">
    <location>
        <begin position="428"/>
        <end position="450"/>
    </location>
</feature>
<dbReference type="Pfam" id="PF00122">
    <property type="entry name" value="E1-E2_ATPase"/>
    <property type="match status" value="1"/>
</dbReference>
<feature type="transmembrane region" description="Helical" evidence="13">
    <location>
        <begin position="682"/>
        <end position="701"/>
    </location>
</feature>
<reference evidence="15 16" key="1">
    <citation type="submission" date="2016-10" db="EMBL/GenBank/DDBJ databases">
        <authorList>
            <person name="de Groot N.N."/>
        </authorList>
    </citation>
    <scope>NUCLEOTIDE SEQUENCE [LARGE SCALE GENOMIC DNA]</scope>
    <source>
        <strain evidence="15 16">PYCC 4715</strain>
    </source>
</reference>
<keyword evidence="10 13" id="KW-1133">Transmembrane helix</keyword>
<dbReference type="PROSITE" id="PS00154">
    <property type="entry name" value="ATPASE_E1_E2"/>
    <property type="match status" value="1"/>
</dbReference>
<dbReference type="GO" id="GO:0005524">
    <property type="term" value="F:ATP binding"/>
    <property type="evidence" value="ECO:0007669"/>
    <property type="project" value="UniProtKB-UniRule"/>
</dbReference>
<dbReference type="GO" id="GO:0055070">
    <property type="term" value="P:copper ion homeostasis"/>
    <property type="evidence" value="ECO:0007669"/>
    <property type="project" value="TreeGrafter"/>
</dbReference>
<evidence type="ECO:0000256" key="7">
    <source>
        <dbReference type="ARBA" id="ARBA00022741"/>
    </source>
</evidence>
<dbReference type="PANTHER" id="PTHR43520">
    <property type="entry name" value="ATP7, ISOFORM B"/>
    <property type="match status" value="1"/>
</dbReference>
<name>A0A1L0BXM5_9ASCO</name>
<dbReference type="GO" id="GO:0005507">
    <property type="term" value="F:copper ion binding"/>
    <property type="evidence" value="ECO:0007669"/>
    <property type="project" value="TreeGrafter"/>
</dbReference>
<evidence type="ECO:0000256" key="8">
    <source>
        <dbReference type="ARBA" id="ARBA00022840"/>
    </source>
</evidence>
<dbReference type="SUPFAM" id="SSF81660">
    <property type="entry name" value="Metal cation-transporting ATPase, ATP-binding domain N"/>
    <property type="match status" value="1"/>
</dbReference>
<evidence type="ECO:0000256" key="3">
    <source>
        <dbReference type="ARBA" id="ARBA00012517"/>
    </source>
</evidence>
<dbReference type="CDD" id="cd00371">
    <property type="entry name" value="HMA"/>
    <property type="match status" value="3"/>
</dbReference>
<comment type="subcellular location">
    <subcellularLocation>
        <location evidence="1">Endomembrane system</location>
        <topology evidence="1">Multi-pass membrane protein</topology>
    </subcellularLocation>
    <subcellularLocation>
        <location evidence="13">Membrane</location>
    </subcellularLocation>
</comment>
<keyword evidence="11 13" id="KW-0472">Membrane</keyword>
<keyword evidence="5 13" id="KW-0812">Transmembrane</keyword>
<evidence type="ECO:0000259" key="14">
    <source>
        <dbReference type="PROSITE" id="PS50846"/>
    </source>
</evidence>
<dbReference type="InterPro" id="IPR008250">
    <property type="entry name" value="ATPase_P-typ_transduc_dom_A_sf"/>
</dbReference>
<keyword evidence="9" id="KW-1278">Translocase</keyword>
<dbReference type="InterPro" id="IPR006121">
    <property type="entry name" value="HMA_dom"/>
</dbReference>
<dbReference type="Gene3D" id="3.40.50.1000">
    <property type="entry name" value="HAD superfamily/HAD-like"/>
    <property type="match status" value="1"/>
</dbReference>
<evidence type="ECO:0000256" key="6">
    <source>
        <dbReference type="ARBA" id="ARBA00022723"/>
    </source>
</evidence>
<evidence type="ECO:0000256" key="10">
    <source>
        <dbReference type="ARBA" id="ARBA00022989"/>
    </source>
</evidence>
<feature type="transmembrane region" description="Helical" evidence="13">
    <location>
        <begin position="1050"/>
        <end position="1071"/>
    </location>
</feature>
<dbReference type="InterPro" id="IPR001757">
    <property type="entry name" value="P_typ_ATPase"/>
</dbReference>
<dbReference type="SFLD" id="SFLDG00002">
    <property type="entry name" value="C1.7:_P-type_atpase_like"/>
    <property type="match status" value="1"/>
</dbReference>
<dbReference type="PRINTS" id="PR00119">
    <property type="entry name" value="CATATPASE"/>
</dbReference>
<evidence type="ECO:0000256" key="13">
    <source>
        <dbReference type="RuleBase" id="RU362081"/>
    </source>
</evidence>
<proteinExistence type="inferred from homology"/>
<dbReference type="AlphaFoldDB" id="A0A1L0BXM5"/>
<feature type="transmembrane region" description="Helical" evidence="13">
    <location>
        <begin position="385"/>
        <end position="407"/>
    </location>
</feature>
<feature type="transmembrane region" description="Helical" evidence="13">
    <location>
        <begin position="353"/>
        <end position="373"/>
    </location>
</feature>
<dbReference type="PROSITE" id="PS01047">
    <property type="entry name" value="HMA_1"/>
    <property type="match status" value="2"/>
</dbReference>
<dbReference type="SFLD" id="SFLDS00003">
    <property type="entry name" value="Haloacid_Dehalogenase"/>
    <property type="match status" value="1"/>
</dbReference>
<dbReference type="GO" id="GO:0043682">
    <property type="term" value="F:P-type divalent copper transporter activity"/>
    <property type="evidence" value="ECO:0007669"/>
    <property type="project" value="TreeGrafter"/>
</dbReference>
<dbReference type="SUPFAM" id="SSF81653">
    <property type="entry name" value="Calcium ATPase, transduction domain A"/>
    <property type="match status" value="1"/>
</dbReference>
<keyword evidence="7 13" id="KW-0547">Nucleotide-binding</keyword>
<keyword evidence="8 13" id="KW-0067">ATP-binding</keyword>